<keyword evidence="3" id="KW-1185">Reference proteome</keyword>
<keyword evidence="1" id="KW-0812">Transmembrane</keyword>
<feature type="transmembrane region" description="Helical" evidence="1">
    <location>
        <begin position="56"/>
        <end position="74"/>
    </location>
</feature>
<feature type="transmembrane region" description="Helical" evidence="1">
    <location>
        <begin position="173"/>
        <end position="197"/>
    </location>
</feature>
<name>A0ABW8BZ18_9ACTN</name>
<feature type="transmembrane region" description="Helical" evidence="1">
    <location>
        <begin position="86"/>
        <end position="107"/>
    </location>
</feature>
<protein>
    <submittedName>
        <fullName evidence="2">VC0807 family protein</fullName>
    </submittedName>
</protein>
<dbReference type="Proteomes" id="UP001614394">
    <property type="component" value="Unassembled WGS sequence"/>
</dbReference>
<proteinExistence type="predicted"/>
<reference evidence="2 3" key="1">
    <citation type="submission" date="2024-10" db="EMBL/GenBank/DDBJ databases">
        <title>The Natural Products Discovery Center: Release of the First 8490 Sequenced Strains for Exploring Actinobacteria Biosynthetic Diversity.</title>
        <authorList>
            <person name="Kalkreuter E."/>
            <person name="Kautsar S.A."/>
            <person name="Yang D."/>
            <person name="Bader C.D."/>
            <person name="Teijaro C.N."/>
            <person name="Fluegel L."/>
            <person name="Davis C.M."/>
            <person name="Simpson J.R."/>
            <person name="Lauterbach L."/>
            <person name="Steele A.D."/>
            <person name="Gui C."/>
            <person name="Meng S."/>
            <person name="Li G."/>
            <person name="Viehrig K."/>
            <person name="Ye F."/>
            <person name="Su P."/>
            <person name="Kiefer A.F."/>
            <person name="Nichols A."/>
            <person name="Cepeda A.J."/>
            <person name="Yan W."/>
            <person name="Fan B."/>
            <person name="Jiang Y."/>
            <person name="Adhikari A."/>
            <person name="Zheng C.-J."/>
            <person name="Schuster L."/>
            <person name="Cowan T.M."/>
            <person name="Smanski M.J."/>
            <person name="Chevrette M.G."/>
            <person name="De Carvalho L.P.S."/>
            <person name="Shen B."/>
        </authorList>
    </citation>
    <scope>NUCLEOTIDE SEQUENCE [LARGE SCALE GENOMIC DNA]</scope>
    <source>
        <strain evidence="2 3">NPDC053399</strain>
    </source>
</reference>
<keyword evidence="1" id="KW-1133">Transmembrane helix</keyword>
<organism evidence="2 3">
    <name type="scientific">Streptomyces fildesensis</name>
    <dbReference type="NCBI Taxonomy" id="375757"/>
    <lineage>
        <taxon>Bacteria</taxon>
        <taxon>Bacillati</taxon>
        <taxon>Actinomycetota</taxon>
        <taxon>Actinomycetes</taxon>
        <taxon>Kitasatosporales</taxon>
        <taxon>Streptomycetaceae</taxon>
        <taxon>Streptomyces</taxon>
    </lineage>
</organism>
<accession>A0ABW8BZ18</accession>
<dbReference type="NCBIfam" id="NF041646">
    <property type="entry name" value="VC0807_fam"/>
    <property type="match status" value="1"/>
</dbReference>
<sequence>MTQVQQAQQVEKVQQTHVQGQAVESGLESNPLVTMLKPLVLDIAVPLGSYYLLRNGFGVGLVASLMLSSIVPAVRTVAAAARDRSFNGLAGIMLVVNLVGIVLSFVTGDARLMIVKDSALSSVVGISVLITAATGKPLMSAGLKPFMTKGKAANVLAWDRLSAGSAPFRRAELLFSTIWGVSLLTECVARIVLAFILPVSTMVWLSTVLLIASILLAAVVGAIATNPIERMIADEAKAAEDGAADEAKAIATETVAA</sequence>
<gene>
    <name evidence="2" type="ORF">ACIGXA_02760</name>
</gene>
<evidence type="ECO:0000313" key="2">
    <source>
        <dbReference type="EMBL" id="MFI9099418.1"/>
    </source>
</evidence>
<evidence type="ECO:0000313" key="3">
    <source>
        <dbReference type="Proteomes" id="UP001614394"/>
    </source>
</evidence>
<evidence type="ECO:0000256" key="1">
    <source>
        <dbReference type="SAM" id="Phobius"/>
    </source>
</evidence>
<dbReference type="EMBL" id="JBITYG010000001">
    <property type="protein sequence ID" value="MFI9099418.1"/>
    <property type="molecule type" value="Genomic_DNA"/>
</dbReference>
<feature type="transmembrane region" description="Helical" evidence="1">
    <location>
        <begin position="203"/>
        <end position="224"/>
    </location>
</feature>
<comment type="caution">
    <text evidence="2">The sequence shown here is derived from an EMBL/GenBank/DDBJ whole genome shotgun (WGS) entry which is preliminary data.</text>
</comment>
<keyword evidence="1" id="KW-0472">Membrane</keyword>
<dbReference type="RefSeq" id="WP_399643771.1">
    <property type="nucleotide sequence ID" value="NZ_JBITYG010000001.1"/>
</dbReference>
<feature type="transmembrane region" description="Helical" evidence="1">
    <location>
        <begin position="119"/>
        <end position="139"/>
    </location>
</feature>